<evidence type="ECO:0000256" key="11">
    <source>
        <dbReference type="PROSITE-ProRule" id="PRU00601"/>
    </source>
</evidence>
<evidence type="ECO:0000256" key="9">
    <source>
        <dbReference type="ARBA" id="ARBA00039886"/>
    </source>
</evidence>
<name>A0A8C4TF29_ERPCA</name>
<feature type="domain" description="C3H1-type" evidence="14">
    <location>
        <begin position="27"/>
        <end position="54"/>
    </location>
</feature>
<keyword evidence="6" id="KW-0813">Transport</keyword>
<dbReference type="Pfam" id="PF05495">
    <property type="entry name" value="zf-CHY"/>
    <property type="match status" value="1"/>
</dbReference>
<evidence type="ECO:0000259" key="14">
    <source>
        <dbReference type="PROSITE" id="PS50103"/>
    </source>
</evidence>
<dbReference type="Pfam" id="PF18044">
    <property type="entry name" value="zf-CCCH_4"/>
    <property type="match status" value="1"/>
</dbReference>
<dbReference type="InterPro" id="IPR016135">
    <property type="entry name" value="UBQ-conjugating_enzyme/RWD"/>
</dbReference>
<accession>A0A8C4TF29</accession>
<dbReference type="InterPro" id="IPR000571">
    <property type="entry name" value="Znf_CCCH"/>
</dbReference>
<dbReference type="InterPro" id="IPR037274">
    <property type="entry name" value="Znf_CHY_sf"/>
</dbReference>
<keyword evidence="4 11" id="KW-0863">Zinc-finger</keyword>
<keyword evidence="6" id="KW-0811">Translocation</keyword>
<dbReference type="Ensembl" id="ENSECRT00000032135.1">
    <property type="protein sequence ID" value="ENSECRP00000031468.1"/>
    <property type="gene ID" value="ENSECRG00000021323.1"/>
</dbReference>
<dbReference type="PANTHER" id="PTHR46527:SF1">
    <property type="entry name" value="NUCLEOPORIN NUP42"/>
    <property type="match status" value="1"/>
</dbReference>
<feature type="region of interest" description="Disordered" evidence="13">
    <location>
        <begin position="671"/>
        <end position="690"/>
    </location>
</feature>
<dbReference type="SUPFAM" id="SSF54495">
    <property type="entry name" value="UBC-like"/>
    <property type="match status" value="1"/>
</dbReference>
<evidence type="ECO:0000256" key="13">
    <source>
        <dbReference type="SAM" id="MobiDB-lite"/>
    </source>
</evidence>
<sequence length="690" mass="79259">MDKTERLPDLETEKESLNQTSVSRSNRSSPRVCRFYSQGLCAFGKRCKFLHQFPEAKEELQGAESYEQKPQDSSGYDAEISEVLKDSCQVQNISEKNVDLKNNGSVLHKGKDKFSKPCKFFLSGCCTWEDKCRFWHPEQLPPLMHYSGIREKCNERWRPSSIVHKRAPCEEVKLHELTAELAKQLRETEINQLIKRFPKDQLIIQEREDGKLTYYRVTVQPTDPDWPFDLRELDIMISFPDDYPQEVFSVDVPEDQYLPSVMGRYVCKSSQEWVKAKHETNKLMGKVELLFRPFLRWLDRNMERLFTEGARMLKRDIDAERSGIEFVPYQQLKMSSTYASCQKESPAMESDLKENLPRSNSCSNSSDEEDGNFVLVDTVSDDDDDDDVCAEQTTSHLVENIKSSEPRKGTEIKLLGLQLGEDIATLEANEITISLQCNRCKITADLTITKKNPCTAECEKCNAHISAAFRHSIIHHYSDVLGYLDLNGAVPADLVLSNCEFVVGCLNCSEKGILMNLSYGYNKEFNCTYCYHKLNILVESVKFQYIQPRVRTETVPTFQQHRKFYRDPAVQAGKPLPEKGTCKHYRQSYRWLRFPCCGRAYPCDICHNEAQNHEMELATRMICGYCAKEQPYSNGTLCISCGSLMTRGSHTSHWEGGQGCRNKLKMARKDKQKYANASKTVSRKSSSLKK</sequence>
<dbReference type="InterPro" id="IPR051767">
    <property type="entry name" value="Nucleoporin_NUP42"/>
</dbReference>
<organism evidence="16 17">
    <name type="scientific">Erpetoichthys calabaricus</name>
    <name type="common">Rope fish</name>
    <name type="synonym">Calamoichthys calabaricus</name>
    <dbReference type="NCBI Taxonomy" id="27687"/>
    <lineage>
        <taxon>Eukaryota</taxon>
        <taxon>Metazoa</taxon>
        <taxon>Chordata</taxon>
        <taxon>Craniata</taxon>
        <taxon>Vertebrata</taxon>
        <taxon>Euteleostomi</taxon>
        <taxon>Actinopterygii</taxon>
        <taxon>Polypteriformes</taxon>
        <taxon>Polypteridae</taxon>
        <taxon>Erpetoichthys</taxon>
    </lineage>
</organism>
<dbReference type="Gene3D" id="4.10.1000.10">
    <property type="entry name" value="Zinc finger, CCCH-type"/>
    <property type="match status" value="2"/>
</dbReference>
<evidence type="ECO:0000256" key="4">
    <source>
        <dbReference type="ARBA" id="ARBA00022771"/>
    </source>
</evidence>
<keyword evidence="6" id="KW-0906">Nuclear pore complex</keyword>
<dbReference type="InterPro" id="IPR036855">
    <property type="entry name" value="Znf_CCCH_sf"/>
</dbReference>
<dbReference type="InterPro" id="IPR041367">
    <property type="entry name" value="Znf-CCCH_4"/>
</dbReference>
<evidence type="ECO:0000256" key="2">
    <source>
        <dbReference type="ARBA" id="ARBA00004567"/>
    </source>
</evidence>
<keyword evidence="6" id="KW-0509">mRNA transport</keyword>
<dbReference type="SMART" id="SM00356">
    <property type="entry name" value="ZnF_C3H1"/>
    <property type="match status" value="2"/>
</dbReference>
<feature type="compositionally biased region" description="Polar residues" evidence="13">
    <location>
        <begin position="675"/>
        <end position="690"/>
    </location>
</feature>
<dbReference type="GO" id="GO:0005643">
    <property type="term" value="C:nuclear pore"/>
    <property type="evidence" value="ECO:0007669"/>
    <property type="project" value="UniProtKB-SubCell"/>
</dbReference>
<feature type="domain" description="CHY-type" evidence="15">
    <location>
        <begin position="575"/>
        <end position="643"/>
    </location>
</feature>
<feature type="zinc finger region" description="C3H1-type" evidence="12">
    <location>
        <begin position="27"/>
        <end position="54"/>
    </location>
</feature>
<dbReference type="RefSeq" id="XP_028679689.1">
    <property type="nucleotide sequence ID" value="XM_028823856.2"/>
</dbReference>
<dbReference type="GeneTree" id="ENSGT00390000001338"/>
<comment type="function">
    <text evidence="8">Required for the export of mRNAs containing poly(A) tails from the nucleus into the cytoplasm.</text>
</comment>
<dbReference type="SUPFAM" id="SSF90229">
    <property type="entry name" value="CCCH zinc finger"/>
    <property type="match status" value="2"/>
</dbReference>
<gene>
    <name evidence="16" type="primary">si:dkey-24l11.2</name>
</gene>
<comment type="subcellular location">
    <subcellularLocation>
        <location evidence="1">Nucleus membrane</location>
        <topology evidence="1">Peripheral membrane protein</topology>
        <orientation evidence="1">Cytoplasmic side</orientation>
    </subcellularLocation>
    <subcellularLocation>
        <location evidence="2">Nucleus</location>
        <location evidence="2">Nuclear pore complex</location>
    </subcellularLocation>
</comment>
<evidence type="ECO:0000313" key="16">
    <source>
        <dbReference type="Ensembl" id="ENSECRP00000031468.1"/>
    </source>
</evidence>
<evidence type="ECO:0000256" key="1">
    <source>
        <dbReference type="ARBA" id="ARBA00004335"/>
    </source>
</evidence>
<keyword evidence="3 12" id="KW-0479">Metal-binding</keyword>
<keyword evidence="6" id="KW-0653">Protein transport</keyword>
<keyword evidence="7" id="KW-0539">Nucleus</keyword>
<feature type="domain" description="C3H1-type" evidence="14">
    <location>
        <begin position="112"/>
        <end position="139"/>
    </location>
</feature>
<keyword evidence="17" id="KW-1185">Reference proteome</keyword>
<dbReference type="PANTHER" id="PTHR46527">
    <property type="entry name" value="NUCLEOPORIN-LIKE PROTEIN 2"/>
    <property type="match status" value="1"/>
</dbReference>
<evidence type="ECO:0000313" key="17">
    <source>
        <dbReference type="Proteomes" id="UP000694620"/>
    </source>
</evidence>
<protein>
    <recommendedName>
        <fullName evidence="9">Nucleoporin NUP42</fullName>
    </recommendedName>
    <alternativeName>
        <fullName evidence="10">Nucleoporin-like protein 2</fullName>
    </alternativeName>
</protein>
<dbReference type="RefSeq" id="XP_028679688.1">
    <property type="nucleotide sequence ID" value="XM_028823855.2"/>
</dbReference>
<feature type="zinc finger region" description="C3H1-type" evidence="12">
    <location>
        <begin position="112"/>
        <end position="139"/>
    </location>
</feature>
<dbReference type="InterPro" id="IPR008913">
    <property type="entry name" value="Znf_CHY"/>
</dbReference>
<evidence type="ECO:0000256" key="8">
    <source>
        <dbReference type="ARBA" id="ARBA00037262"/>
    </source>
</evidence>
<dbReference type="GeneID" id="114668198"/>
<dbReference type="AlphaFoldDB" id="A0A8C4TF29"/>
<dbReference type="Proteomes" id="UP000694620">
    <property type="component" value="Chromosome 17"/>
</dbReference>
<reference evidence="16" key="1">
    <citation type="submission" date="2021-06" db="EMBL/GenBank/DDBJ databases">
        <authorList>
            <consortium name="Wellcome Sanger Institute Data Sharing"/>
        </authorList>
    </citation>
    <scope>NUCLEOTIDE SEQUENCE [LARGE SCALE GENOMIC DNA]</scope>
</reference>
<dbReference type="OrthoDB" id="411372at2759"/>
<feature type="compositionally biased region" description="Basic and acidic residues" evidence="13">
    <location>
        <begin position="1"/>
        <end position="16"/>
    </location>
</feature>
<evidence type="ECO:0000256" key="10">
    <source>
        <dbReference type="ARBA" id="ARBA00042384"/>
    </source>
</evidence>
<proteinExistence type="predicted"/>
<dbReference type="PROSITE" id="PS51266">
    <property type="entry name" value="ZF_CHY"/>
    <property type="match status" value="1"/>
</dbReference>
<evidence type="ECO:0000256" key="5">
    <source>
        <dbReference type="ARBA" id="ARBA00022833"/>
    </source>
</evidence>
<reference evidence="16" key="2">
    <citation type="submission" date="2025-08" db="UniProtKB">
        <authorList>
            <consortium name="Ensembl"/>
        </authorList>
    </citation>
    <scope>IDENTIFICATION</scope>
</reference>
<feature type="region of interest" description="Disordered" evidence="13">
    <location>
        <begin position="1"/>
        <end position="27"/>
    </location>
</feature>
<evidence type="ECO:0000259" key="15">
    <source>
        <dbReference type="PROSITE" id="PS51266"/>
    </source>
</evidence>
<dbReference type="PROSITE" id="PS50103">
    <property type="entry name" value="ZF_C3H1"/>
    <property type="match status" value="2"/>
</dbReference>
<reference evidence="16" key="3">
    <citation type="submission" date="2025-09" db="UniProtKB">
        <authorList>
            <consortium name="Ensembl"/>
        </authorList>
    </citation>
    <scope>IDENTIFICATION</scope>
</reference>
<feature type="region of interest" description="Disordered" evidence="13">
    <location>
        <begin position="343"/>
        <end position="370"/>
    </location>
</feature>
<evidence type="ECO:0000256" key="12">
    <source>
        <dbReference type="PROSITE-ProRule" id="PRU00723"/>
    </source>
</evidence>
<dbReference type="GO" id="GO:0031965">
    <property type="term" value="C:nuclear membrane"/>
    <property type="evidence" value="ECO:0007669"/>
    <property type="project" value="UniProtKB-SubCell"/>
</dbReference>
<evidence type="ECO:0000256" key="7">
    <source>
        <dbReference type="ARBA" id="ARBA00023242"/>
    </source>
</evidence>
<dbReference type="GO" id="GO:0008270">
    <property type="term" value="F:zinc ion binding"/>
    <property type="evidence" value="ECO:0007669"/>
    <property type="project" value="UniProtKB-KW"/>
</dbReference>
<dbReference type="SUPFAM" id="SSF161219">
    <property type="entry name" value="CHY zinc finger-like"/>
    <property type="match status" value="1"/>
</dbReference>
<evidence type="ECO:0000256" key="3">
    <source>
        <dbReference type="ARBA" id="ARBA00022723"/>
    </source>
</evidence>
<evidence type="ECO:0000256" key="6">
    <source>
        <dbReference type="ARBA" id="ARBA00023132"/>
    </source>
</evidence>
<keyword evidence="5 12" id="KW-0862">Zinc</keyword>